<sequence>MAAPVLAANTAPGPHGNEGQWQEPSSSQDRRVMGEQRCSAQSAGRSGVRPCLVGLVGNASAGRARPQGPERPTEGVQV</sequence>
<gene>
    <name evidence="2" type="ORF">PGT21_022799</name>
</gene>
<proteinExistence type="predicted"/>
<evidence type="ECO:0000256" key="1">
    <source>
        <dbReference type="SAM" id="MobiDB-lite"/>
    </source>
</evidence>
<evidence type="ECO:0000313" key="2">
    <source>
        <dbReference type="EMBL" id="KAA1074842.1"/>
    </source>
</evidence>
<reference evidence="2 3" key="1">
    <citation type="submission" date="2019-05" db="EMBL/GenBank/DDBJ databases">
        <title>Emergence of the Ug99 lineage of the wheat stem rust pathogen through somatic hybridization.</title>
        <authorList>
            <person name="Li F."/>
            <person name="Upadhyaya N.M."/>
            <person name="Sperschneider J."/>
            <person name="Matny O."/>
            <person name="Nguyen-Phuc H."/>
            <person name="Mago R."/>
            <person name="Raley C."/>
            <person name="Miller M.E."/>
            <person name="Silverstein K.A.T."/>
            <person name="Henningsen E."/>
            <person name="Hirsch C.D."/>
            <person name="Visser B."/>
            <person name="Pretorius Z.A."/>
            <person name="Steffenson B.J."/>
            <person name="Schwessinger B."/>
            <person name="Dodds P.N."/>
            <person name="Figueroa M."/>
        </authorList>
    </citation>
    <scope>NUCLEOTIDE SEQUENCE [LARGE SCALE GENOMIC DNA]</scope>
    <source>
        <strain evidence="2">21-0</strain>
    </source>
</reference>
<accession>A0A5B0MDT8</accession>
<dbReference type="OrthoDB" id="10591796at2759"/>
<keyword evidence="3" id="KW-1185">Reference proteome</keyword>
<dbReference type="EMBL" id="VSWC01000157">
    <property type="protein sequence ID" value="KAA1074842.1"/>
    <property type="molecule type" value="Genomic_DNA"/>
</dbReference>
<feature type="region of interest" description="Disordered" evidence="1">
    <location>
        <begin position="1"/>
        <end position="78"/>
    </location>
</feature>
<comment type="caution">
    <text evidence="2">The sequence shown here is derived from an EMBL/GenBank/DDBJ whole genome shotgun (WGS) entry which is preliminary data.</text>
</comment>
<dbReference type="Proteomes" id="UP000324748">
    <property type="component" value="Unassembled WGS sequence"/>
</dbReference>
<dbReference type="AlphaFoldDB" id="A0A5B0MDT8"/>
<evidence type="ECO:0000313" key="3">
    <source>
        <dbReference type="Proteomes" id="UP000324748"/>
    </source>
</evidence>
<protein>
    <submittedName>
        <fullName evidence="2">Uncharacterized protein</fullName>
    </submittedName>
</protein>
<name>A0A5B0MDT8_PUCGR</name>
<organism evidence="2 3">
    <name type="scientific">Puccinia graminis f. sp. tritici</name>
    <dbReference type="NCBI Taxonomy" id="56615"/>
    <lineage>
        <taxon>Eukaryota</taxon>
        <taxon>Fungi</taxon>
        <taxon>Dikarya</taxon>
        <taxon>Basidiomycota</taxon>
        <taxon>Pucciniomycotina</taxon>
        <taxon>Pucciniomycetes</taxon>
        <taxon>Pucciniales</taxon>
        <taxon>Pucciniaceae</taxon>
        <taxon>Puccinia</taxon>
    </lineage>
</organism>